<protein>
    <submittedName>
        <fullName evidence="2">UDP-glucuronosyltransferase</fullName>
    </submittedName>
</protein>
<reference evidence="2" key="1">
    <citation type="submission" date="2022-11" db="UniProtKB">
        <authorList>
            <consortium name="WormBaseParasite"/>
        </authorList>
    </citation>
    <scope>IDENTIFICATION</scope>
</reference>
<accession>A0AC34QCW7</accession>
<name>A0AC34QCW7_9BILA</name>
<proteinExistence type="predicted"/>
<sequence length="457" mass="52026">MLVINPRFGHSHVRFRGKIADILAAAGHEVVVYQPIFEGKINETGSKHPNIRYVFANHVMDETIMDDQDQIWEDDSALKMIRLSNAIAKSQKNHCSILLNDKQVLKNLKNENFDLGLGEIFDGCSFGIFEMIGLKKYVALHSGCMAPIYQSYLGIPKTFPFAPAKFSAYTDQMNFFERLGNFFAIQFENWSFKKIYTDGPEEAIKEVVAEFDMQKKIQEAAFLFVNSDEHVDFTMPITPKLIYTGGLGKSHSKPLAQKYIDIFNSAKKGVIYFSFGSVVKSKNMPKAMRGAILSAFSEFPDINFIWKYEDDTHQVAKDHSNVFTFRWLPQNEILEHPKTLAFISHGGMNSVIEGATKGVPMICIPFYADQNHNAMILERRGTAETILKNQVTKQTLVRTIRKIINVKKYNENAKLLSKMVKSKVMESEERIVKYSEFAAEFGDSGTLQTEVNIRKKM</sequence>
<organism evidence="1 2">
    <name type="scientific">Panagrolaimus sp. JU765</name>
    <dbReference type="NCBI Taxonomy" id="591449"/>
    <lineage>
        <taxon>Eukaryota</taxon>
        <taxon>Metazoa</taxon>
        <taxon>Ecdysozoa</taxon>
        <taxon>Nematoda</taxon>
        <taxon>Chromadorea</taxon>
        <taxon>Rhabditida</taxon>
        <taxon>Tylenchina</taxon>
        <taxon>Panagrolaimomorpha</taxon>
        <taxon>Panagrolaimoidea</taxon>
        <taxon>Panagrolaimidae</taxon>
        <taxon>Panagrolaimus</taxon>
    </lineage>
</organism>
<dbReference type="Proteomes" id="UP000887576">
    <property type="component" value="Unplaced"/>
</dbReference>
<evidence type="ECO:0000313" key="2">
    <source>
        <dbReference type="WBParaSite" id="JU765_v2.g15100.t1"/>
    </source>
</evidence>
<dbReference type="WBParaSite" id="JU765_v2.g15100.t1">
    <property type="protein sequence ID" value="JU765_v2.g15100.t1"/>
    <property type="gene ID" value="JU765_v2.g15100"/>
</dbReference>
<evidence type="ECO:0000313" key="1">
    <source>
        <dbReference type="Proteomes" id="UP000887576"/>
    </source>
</evidence>